<keyword evidence="2" id="KW-1185">Reference proteome</keyword>
<evidence type="ECO:0000313" key="1">
    <source>
        <dbReference type="EMBL" id="KAF6139412.1"/>
    </source>
</evidence>
<sequence>YRIWGESWNRNNNPNLCFGELLACSLMHDFKCSYGVAVWYHKKLKDITPTNPNKVPLQRFAQEESNDHMIT</sequence>
<comment type="caution">
    <text evidence="1">The sequence shown here is derived from an EMBL/GenBank/DDBJ whole genome shotgun (WGS) entry which is preliminary data.</text>
</comment>
<name>A0A7J7LA11_9MAGN</name>
<reference evidence="1 2" key="1">
    <citation type="journal article" date="2020" name="IScience">
        <title>Genome Sequencing of the Endangered Kingdonia uniflora (Circaeasteraceae, Ranunculales) Reveals Potential Mechanisms of Evolutionary Specialization.</title>
        <authorList>
            <person name="Sun Y."/>
            <person name="Deng T."/>
            <person name="Zhang A."/>
            <person name="Moore M.J."/>
            <person name="Landis J.B."/>
            <person name="Lin N."/>
            <person name="Zhang H."/>
            <person name="Zhang X."/>
            <person name="Huang J."/>
            <person name="Zhang X."/>
            <person name="Sun H."/>
            <person name="Wang H."/>
        </authorList>
    </citation>
    <scope>NUCLEOTIDE SEQUENCE [LARGE SCALE GENOMIC DNA]</scope>
    <source>
        <strain evidence="1">TB1705</strain>
        <tissue evidence="1">Leaf</tissue>
    </source>
</reference>
<organism evidence="1 2">
    <name type="scientific">Kingdonia uniflora</name>
    <dbReference type="NCBI Taxonomy" id="39325"/>
    <lineage>
        <taxon>Eukaryota</taxon>
        <taxon>Viridiplantae</taxon>
        <taxon>Streptophyta</taxon>
        <taxon>Embryophyta</taxon>
        <taxon>Tracheophyta</taxon>
        <taxon>Spermatophyta</taxon>
        <taxon>Magnoliopsida</taxon>
        <taxon>Ranunculales</taxon>
        <taxon>Circaeasteraceae</taxon>
        <taxon>Kingdonia</taxon>
    </lineage>
</organism>
<evidence type="ECO:0000313" key="2">
    <source>
        <dbReference type="Proteomes" id="UP000541444"/>
    </source>
</evidence>
<accession>A0A7J7LA11</accession>
<feature type="non-terminal residue" evidence="1">
    <location>
        <position position="71"/>
    </location>
</feature>
<dbReference type="EMBL" id="JACGCM010002493">
    <property type="protein sequence ID" value="KAF6139412.1"/>
    <property type="molecule type" value="Genomic_DNA"/>
</dbReference>
<dbReference type="Proteomes" id="UP000541444">
    <property type="component" value="Unassembled WGS sequence"/>
</dbReference>
<proteinExistence type="predicted"/>
<protein>
    <submittedName>
        <fullName evidence="1">Uncharacterized protein</fullName>
    </submittedName>
</protein>
<gene>
    <name evidence="1" type="ORF">GIB67_026254</name>
</gene>
<dbReference type="AlphaFoldDB" id="A0A7J7LA11"/>